<dbReference type="InterPro" id="IPR029239">
    <property type="entry name" value="CFAP418"/>
</dbReference>
<dbReference type="EMBL" id="HBHX01023224">
    <property type="protein sequence ID" value="CAE0112240.1"/>
    <property type="molecule type" value="Transcribed_RNA"/>
</dbReference>
<evidence type="ECO:0000256" key="2">
    <source>
        <dbReference type="ARBA" id="ARBA00004496"/>
    </source>
</evidence>
<gene>
    <name evidence="7" type="ORF">HERI1096_LOCUS12900</name>
</gene>
<evidence type="ECO:0000256" key="3">
    <source>
        <dbReference type="ARBA" id="ARBA00022490"/>
    </source>
</evidence>
<dbReference type="PANTHER" id="PTHR33958:SF1">
    <property type="entry name" value="CILIA- AND FLAGELLA-ASSOCIATED PROTEIN 418"/>
    <property type="match status" value="1"/>
</dbReference>
<dbReference type="AlphaFoldDB" id="A0A7S3AQN6"/>
<comment type="subcellular location">
    <subcellularLocation>
        <location evidence="2">Cytoplasm</location>
    </subcellularLocation>
    <subcellularLocation>
        <location evidence="1">Photoreceptor inner segment</location>
    </subcellularLocation>
</comment>
<organism evidence="7">
    <name type="scientific">Haptolina ericina</name>
    <dbReference type="NCBI Taxonomy" id="156174"/>
    <lineage>
        <taxon>Eukaryota</taxon>
        <taxon>Haptista</taxon>
        <taxon>Haptophyta</taxon>
        <taxon>Prymnesiophyceae</taxon>
        <taxon>Prymnesiales</taxon>
        <taxon>Prymnesiaceae</taxon>
        <taxon>Haptolina</taxon>
    </lineage>
</organism>
<feature type="compositionally biased region" description="Low complexity" evidence="6">
    <location>
        <begin position="80"/>
        <end position="93"/>
    </location>
</feature>
<evidence type="ECO:0000256" key="6">
    <source>
        <dbReference type="SAM" id="MobiDB-lite"/>
    </source>
</evidence>
<dbReference type="PANTHER" id="PTHR33958">
    <property type="entry name" value="PROTEIN C8ORF37"/>
    <property type="match status" value="1"/>
</dbReference>
<evidence type="ECO:0000256" key="4">
    <source>
        <dbReference type="ARBA" id="ARBA00024819"/>
    </source>
</evidence>
<dbReference type="GO" id="GO:0005829">
    <property type="term" value="C:cytosol"/>
    <property type="evidence" value="ECO:0007669"/>
    <property type="project" value="TreeGrafter"/>
</dbReference>
<name>A0A7S3AQN6_9EUKA</name>
<feature type="region of interest" description="Disordered" evidence="6">
    <location>
        <begin position="78"/>
        <end position="98"/>
    </location>
</feature>
<proteinExistence type="predicted"/>
<dbReference type="Pfam" id="PF14996">
    <property type="entry name" value="RMP"/>
    <property type="match status" value="1"/>
</dbReference>
<evidence type="ECO:0000256" key="5">
    <source>
        <dbReference type="ARBA" id="ARBA00026215"/>
    </source>
</evidence>
<evidence type="ECO:0000256" key="1">
    <source>
        <dbReference type="ARBA" id="ARBA00004437"/>
    </source>
</evidence>
<protein>
    <recommendedName>
        <fullName evidence="5">Cilia- and flagella-associated protein 418</fullName>
    </recommendedName>
</protein>
<feature type="region of interest" description="Disordered" evidence="6">
    <location>
        <begin position="20"/>
        <end position="63"/>
    </location>
</feature>
<reference evidence="7" key="1">
    <citation type="submission" date="2021-01" db="EMBL/GenBank/DDBJ databases">
        <authorList>
            <person name="Corre E."/>
            <person name="Pelletier E."/>
            <person name="Niang G."/>
            <person name="Scheremetjew M."/>
            <person name="Finn R."/>
            <person name="Kale V."/>
            <person name="Holt S."/>
            <person name="Cochrane G."/>
            <person name="Meng A."/>
            <person name="Brown T."/>
            <person name="Cohen L."/>
        </authorList>
    </citation>
    <scope>NUCLEOTIDE SEQUENCE</scope>
    <source>
        <strain evidence="7">CCMP281</strain>
    </source>
</reference>
<accession>A0A7S3AQN6</accession>
<keyword evidence="3" id="KW-0963">Cytoplasm</keyword>
<sequence length="196" mass="21434">MEDDNVDALLDEIDGLLLDSAAPEPRSIPKAVPSAPPPRTAIPERTIAASSSSIGRPGGDGDDIDRLIADVCASSPPKPASSYSGAGANGAPARNSGVTVITPNFPRSTSGEDHDSSETNLRCARCDFKVLRFQDQRWDESADYMFFRNFMPNRTKLATRLQPSSDTAAMACQCSWINLEADRRQPHYDYWFPARR</sequence>
<evidence type="ECO:0000313" key="7">
    <source>
        <dbReference type="EMBL" id="CAE0112240.1"/>
    </source>
</evidence>
<comment type="function">
    <text evidence="4">May be involved in photoreceptor outer segment disk morphogenesis.</text>
</comment>